<evidence type="ECO:0000256" key="1">
    <source>
        <dbReference type="SAM" id="MobiDB-lite"/>
    </source>
</evidence>
<feature type="compositionally biased region" description="Basic and acidic residues" evidence="1">
    <location>
        <begin position="585"/>
        <end position="599"/>
    </location>
</feature>
<dbReference type="EC" id="3.1.2.15" evidence="3"/>
<dbReference type="Gene3D" id="3.90.70.10">
    <property type="entry name" value="Cysteine proteinases"/>
    <property type="match status" value="1"/>
</dbReference>
<dbReference type="PROSITE" id="PS00973">
    <property type="entry name" value="USP_2"/>
    <property type="match status" value="1"/>
</dbReference>
<evidence type="ECO:0000259" key="2">
    <source>
        <dbReference type="PROSITE" id="PS50235"/>
    </source>
</evidence>
<keyword evidence="3" id="KW-0378">Hydrolase</keyword>
<proteinExistence type="predicted"/>
<organism evidence="3">
    <name type="scientific">Trypanosoma vivax (strain Y486)</name>
    <dbReference type="NCBI Taxonomy" id="1055687"/>
    <lineage>
        <taxon>Eukaryota</taxon>
        <taxon>Discoba</taxon>
        <taxon>Euglenozoa</taxon>
        <taxon>Kinetoplastea</taxon>
        <taxon>Metakinetoplastina</taxon>
        <taxon>Trypanosomatida</taxon>
        <taxon>Trypanosomatidae</taxon>
        <taxon>Trypanosoma</taxon>
        <taxon>Duttonella</taxon>
    </lineage>
</organism>
<dbReference type="PROSITE" id="PS50235">
    <property type="entry name" value="USP_3"/>
    <property type="match status" value="1"/>
</dbReference>
<dbReference type="PANTHER" id="PTHR21646:SF92">
    <property type="entry name" value="CARBOXYL-TERMINAL HYDROLASE, PUTATIVE-RELATED"/>
    <property type="match status" value="1"/>
</dbReference>
<dbReference type="AlphaFoldDB" id="G0UDC5"/>
<dbReference type="InterPro" id="IPR028889">
    <property type="entry name" value="USP"/>
</dbReference>
<dbReference type="SUPFAM" id="SSF54001">
    <property type="entry name" value="Cysteine proteinases"/>
    <property type="match status" value="1"/>
</dbReference>
<dbReference type="InterPro" id="IPR038765">
    <property type="entry name" value="Papain-like_cys_pep_sf"/>
</dbReference>
<name>G0UDC5_TRYVY</name>
<dbReference type="VEuPathDB" id="TriTrypDB:TvY486_1113200"/>
<protein>
    <submittedName>
        <fullName evidence="3">Putative ubiquitin carboxyl-terminal hydrolase</fullName>
        <ecNumber evidence="3">3.1.2.15</ecNumber>
    </submittedName>
</protein>
<reference evidence="3" key="1">
    <citation type="journal article" date="2012" name="Proc. Natl. Acad. Sci. U.S.A.">
        <title>Antigenic diversity is generated by distinct evolutionary mechanisms in African trypanosome species.</title>
        <authorList>
            <person name="Jackson A.P."/>
            <person name="Berry A."/>
            <person name="Aslett M."/>
            <person name="Allison H.C."/>
            <person name="Burton P."/>
            <person name="Vavrova-Anderson J."/>
            <person name="Brown R."/>
            <person name="Browne H."/>
            <person name="Corton N."/>
            <person name="Hauser H."/>
            <person name="Gamble J."/>
            <person name="Gilderthorp R."/>
            <person name="Marcello L."/>
            <person name="McQuillan J."/>
            <person name="Otto T.D."/>
            <person name="Quail M.A."/>
            <person name="Sanders M.J."/>
            <person name="van Tonder A."/>
            <person name="Ginger M.L."/>
            <person name="Field M.C."/>
            <person name="Barry J.D."/>
            <person name="Hertz-Fowler C."/>
            <person name="Berriman M."/>
        </authorList>
    </citation>
    <scope>NUCLEOTIDE SEQUENCE</scope>
    <source>
        <strain evidence="3">Y486</strain>
    </source>
</reference>
<accession>G0UDC5</accession>
<sequence length="699" mass="78276">MDPRARKWLKRFPFLFLKESNTGKSLSIFPFKAAGICPMSVTSSLLPLPREAVPNEHDNSSVTTASKAVEKAEPPFVLCPLVNLGNTCYFNAGIQLLVNCTHFVYSLRNSPFRHSNVRQRLLRSNQAGGKATHELFQACAQLMYDMEYSGQRPDRALSPVRALDCLAAVYPTFEGRSQQDCLEMVNVMIANLSEVGRQQAELEELITSFERDAAAIEAPTGVVVESGGPPSTVSREVDISHSALNNTCSSADRLNHGGVGDAHQLREVVDSSMSSVFTSCLALSPHHQLTFPGSWWNFNVMKVMQKVNKENELLLRKESERKEKPSTEPFRPPKIFHFEPVLLKGSNKYRCATCNTMSEATKRETILSLPEYLLLHMKRFEHGRCFSIKKTDPIIFPLSWSSCKDLSVDALQLKRYMHTSTMIPYTDLPVHRTVGCGSLPMNAATRVTSTLPRGSFFSSDYKIRGAGAGRSDAEANVAAEAGLEFPITTFTLEAVVNHHGSIGGGHYTAFARKKMEEDDIWVHMNDEEMQATNLRNVAESEEYMLLYKKQSIYPRSETFNKLRDKARRLLASGLGDCSGSTSSRADTHRLDAKQPRAHENTPRCSGCEQVYISRFWLQRMAFMEEPGPIYNCISYATEGDEDQSSSTPRGSRTRCYSAGCFYIPLYRCEYSAFYGVYGGNVAVTQQMYDSLLHEQRKSP</sequence>
<dbReference type="Pfam" id="PF00443">
    <property type="entry name" value="UCH"/>
    <property type="match status" value="1"/>
</dbReference>
<evidence type="ECO:0000313" key="3">
    <source>
        <dbReference type="EMBL" id="CCC53836.1"/>
    </source>
</evidence>
<dbReference type="GO" id="GO:0004843">
    <property type="term" value="F:cysteine-type deubiquitinase activity"/>
    <property type="evidence" value="ECO:0007669"/>
    <property type="project" value="InterPro"/>
</dbReference>
<dbReference type="InterPro" id="IPR001394">
    <property type="entry name" value="Peptidase_C19_UCH"/>
</dbReference>
<feature type="region of interest" description="Disordered" evidence="1">
    <location>
        <begin position="578"/>
        <end position="599"/>
    </location>
</feature>
<gene>
    <name evidence="3" type="ORF">TVY486_1113200</name>
</gene>
<dbReference type="PANTHER" id="PTHR21646">
    <property type="entry name" value="UBIQUITIN CARBOXYL-TERMINAL HYDROLASE"/>
    <property type="match status" value="1"/>
</dbReference>
<dbReference type="EMBL" id="HE573027">
    <property type="protein sequence ID" value="CCC53836.1"/>
    <property type="molecule type" value="Genomic_DNA"/>
</dbReference>
<dbReference type="InterPro" id="IPR050185">
    <property type="entry name" value="Ub_carboxyl-term_hydrolase"/>
</dbReference>
<feature type="domain" description="USP" evidence="2">
    <location>
        <begin position="79"/>
        <end position="550"/>
    </location>
</feature>
<dbReference type="GO" id="GO:0016579">
    <property type="term" value="P:protein deubiquitination"/>
    <property type="evidence" value="ECO:0007669"/>
    <property type="project" value="InterPro"/>
</dbReference>
<dbReference type="InterPro" id="IPR018200">
    <property type="entry name" value="USP_CS"/>
</dbReference>